<evidence type="ECO:0000313" key="1">
    <source>
        <dbReference type="EMBL" id="KAF0522003.1"/>
    </source>
</evidence>
<name>A0A8H4AQD3_GIGMA</name>
<organism evidence="1 2">
    <name type="scientific">Gigaspora margarita</name>
    <dbReference type="NCBI Taxonomy" id="4874"/>
    <lineage>
        <taxon>Eukaryota</taxon>
        <taxon>Fungi</taxon>
        <taxon>Fungi incertae sedis</taxon>
        <taxon>Mucoromycota</taxon>
        <taxon>Glomeromycotina</taxon>
        <taxon>Glomeromycetes</taxon>
        <taxon>Diversisporales</taxon>
        <taxon>Gigasporaceae</taxon>
        <taxon>Gigaspora</taxon>
    </lineage>
</organism>
<dbReference type="EMBL" id="WTPW01000330">
    <property type="protein sequence ID" value="KAF0522003.1"/>
    <property type="molecule type" value="Genomic_DNA"/>
</dbReference>
<comment type="caution">
    <text evidence="1">The sequence shown here is derived from an EMBL/GenBank/DDBJ whole genome shotgun (WGS) entry which is preliminary data.</text>
</comment>
<dbReference type="AlphaFoldDB" id="A0A8H4AQD3"/>
<sequence>MKSNIAMYLDFVSISNSLIDTLANFGIAMTSCTATQYKIAISEEHASTIESALAQYIENAMVLNIDDYYSIYTKKVTNTTTILDAAHLATILSTQLQHNGLLQK</sequence>
<dbReference type="PROSITE" id="PS51257">
    <property type="entry name" value="PROKAR_LIPOPROTEIN"/>
    <property type="match status" value="1"/>
</dbReference>
<reference evidence="1 2" key="1">
    <citation type="journal article" date="2019" name="Environ. Microbiol.">
        <title>At the nexus of three kingdoms: the genome of the mycorrhizal fungus Gigaspora margarita provides insights into plant, endobacterial and fungal interactions.</title>
        <authorList>
            <person name="Venice F."/>
            <person name="Ghignone S."/>
            <person name="Salvioli di Fossalunga A."/>
            <person name="Amselem J."/>
            <person name="Novero M."/>
            <person name="Xianan X."/>
            <person name="Sedzielewska Toro K."/>
            <person name="Morin E."/>
            <person name="Lipzen A."/>
            <person name="Grigoriev I.V."/>
            <person name="Henrissat B."/>
            <person name="Martin F.M."/>
            <person name="Bonfante P."/>
        </authorList>
    </citation>
    <scope>NUCLEOTIDE SEQUENCE [LARGE SCALE GENOMIC DNA]</scope>
    <source>
        <strain evidence="1 2">BEG34</strain>
    </source>
</reference>
<evidence type="ECO:0000313" key="2">
    <source>
        <dbReference type="Proteomes" id="UP000439903"/>
    </source>
</evidence>
<keyword evidence="2" id="KW-1185">Reference proteome</keyword>
<protein>
    <submittedName>
        <fullName evidence="1">Uncharacterized protein</fullName>
    </submittedName>
</protein>
<proteinExistence type="predicted"/>
<accession>A0A8H4AQD3</accession>
<gene>
    <name evidence="1" type="ORF">F8M41_015603</name>
</gene>
<dbReference type="Proteomes" id="UP000439903">
    <property type="component" value="Unassembled WGS sequence"/>
</dbReference>
<dbReference type="OrthoDB" id="2447160at2759"/>